<dbReference type="InterPro" id="IPR011335">
    <property type="entry name" value="Restrct_endonuc-II-like"/>
</dbReference>
<dbReference type="GO" id="GO:0008168">
    <property type="term" value="F:methyltransferase activity"/>
    <property type="evidence" value="ECO:0007669"/>
    <property type="project" value="InterPro"/>
</dbReference>
<keyword evidence="2" id="KW-0067">ATP-binding</keyword>
<dbReference type="InterPro" id="IPR014001">
    <property type="entry name" value="Helicase_ATP-bd"/>
</dbReference>
<dbReference type="Gene3D" id="3.40.50.300">
    <property type="entry name" value="P-loop containing nucleotide triphosphate hydrolases"/>
    <property type="match status" value="2"/>
</dbReference>
<dbReference type="InterPro" id="IPR011856">
    <property type="entry name" value="tRNA_endonuc-like_dom_sf"/>
</dbReference>
<dbReference type="GO" id="GO:0003677">
    <property type="term" value="F:DNA binding"/>
    <property type="evidence" value="ECO:0007669"/>
    <property type="project" value="InterPro"/>
</dbReference>
<keyword evidence="2" id="KW-0378">Hydrolase</keyword>
<dbReference type="SMART" id="SM00487">
    <property type="entry name" value="DEXDc"/>
    <property type="match status" value="1"/>
</dbReference>
<dbReference type="PROSITE" id="PS00092">
    <property type="entry name" value="N6_MTASE"/>
    <property type="match status" value="1"/>
</dbReference>
<dbReference type="SUPFAM" id="SSF53335">
    <property type="entry name" value="S-adenosyl-L-methionine-dependent methyltransferases"/>
    <property type="match status" value="1"/>
</dbReference>
<protein>
    <submittedName>
        <fullName evidence="2">Putative helicase</fullName>
    </submittedName>
</protein>
<comment type="caution">
    <text evidence="2">The sequence shown here is derived from an EMBL/GenBank/DDBJ whole genome shotgun (WGS) entry which is preliminary data.</text>
</comment>
<gene>
    <name evidence="2" type="ORF">C7382_1096</name>
</gene>
<dbReference type="InterPro" id="IPR041635">
    <property type="entry name" value="Type_ISP_LLaBIII_C"/>
</dbReference>
<accession>A0A2U1FAQ2</accession>
<dbReference type="InterPro" id="IPR027417">
    <property type="entry name" value="P-loop_NTPase"/>
</dbReference>
<dbReference type="Pfam" id="PF00271">
    <property type="entry name" value="Helicase_C"/>
    <property type="match status" value="1"/>
</dbReference>
<dbReference type="SMART" id="SM00490">
    <property type="entry name" value="HELICc"/>
    <property type="match status" value="1"/>
</dbReference>
<dbReference type="GO" id="GO:0016787">
    <property type="term" value="F:hydrolase activity"/>
    <property type="evidence" value="ECO:0007669"/>
    <property type="project" value="InterPro"/>
</dbReference>
<evidence type="ECO:0000313" key="2">
    <source>
        <dbReference type="EMBL" id="PVZ09265.1"/>
    </source>
</evidence>
<keyword evidence="2" id="KW-0347">Helicase</keyword>
<dbReference type="Pfam" id="PF18135">
    <property type="entry name" value="Type_ISP_C"/>
    <property type="match status" value="1"/>
</dbReference>
<dbReference type="Pfam" id="PF22240">
    <property type="entry name" value="ISP_coupler"/>
    <property type="match status" value="1"/>
</dbReference>
<dbReference type="InterPro" id="IPR006935">
    <property type="entry name" value="Helicase/UvrB_N"/>
</dbReference>
<dbReference type="Gene3D" id="3.40.1350.10">
    <property type="match status" value="1"/>
</dbReference>
<organism evidence="2 3">
    <name type="scientific">Porphyromonas loveana</name>
    <dbReference type="NCBI Taxonomy" id="1884669"/>
    <lineage>
        <taxon>Bacteria</taxon>
        <taxon>Pseudomonadati</taxon>
        <taxon>Bacteroidota</taxon>
        <taxon>Bacteroidia</taxon>
        <taxon>Bacteroidales</taxon>
        <taxon>Porphyromonadaceae</taxon>
        <taxon>Porphyromonas</taxon>
    </lineage>
</organism>
<dbReference type="EMBL" id="QEKY01000009">
    <property type="protein sequence ID" value="PVZ09265.1"/>
    <property type="molecule type" value="Genomic_DNA"/>
</dbReference>
<dbReference type="InterPro" id="IPR002052">
    <property type="entry name" value="DNA_methylase_N6_adenine_CS"/>
</dbReference>
<dbReference type="PROSITE" id="PS51192">
    <property type="entry name" value="HELICASE_ATP_BIND_1"/>
    <property type="match status" value="1"/>
</dbReference>
<reference evidence="2 3" key="1">
    <citation type="submission" date="2018-04" db="EMBL/GenBank/DDBJ databases">
        <title>Genomic Encyclopedia of Type Strains, Phase IV (KMG-IV): sequencing the most valuable type-strain genomes for metagenomic binning, comparative biology and taxonomic classification.</title>
        <authorList>
            <person name="Goeker M."/>
        </authorList>
    </citation>
    <scope>NUCLEOTIDE SEQUENCE [LARGE SCALE GENOMIC DNA]</scope>
    <source>
        <strain evidence="2 3">DSM 28520</strain>
    </source>
</reference>
<dbReference type="CDD" id="cd18785">
    <property type="entry name" value="SF2_C"/>
    <property type="match status" value="1"/>
</dbReference>
<dbReference type="SUPFAM" id="SSF52540">
    <property type="entry name" value="P-loop containing nucleoside triphosphate hydrolases"/>
    <property type="match status" value="1"/>
</dbReference>
<dbReference type="InterPro" id="IPR029063">
    <property type="entry name" value="SAM-dependent_MTases_sf"/>
</dbReference>
<dbReference type="RefSeq" id="WP_116679436.1">
    <property type="nucleotide sequence ID" value="NZ_QEKY01000009.1"/>
</dbReference>
<dbReference type="PANTHER" id="PTHR47396:SF1">
    <property type="entry name" value="ATP-DEPENDENT HELICASE IRC3-RELATED"/>
    <property type="match status" value="1"/>
</dbReference>
<dbReference type="Gene3D" id="3.40.50.150">
    <property type="entry name" value="Vaccinia Virus protein VP39"/>
    <property type="match status" value="1"/>
</dbReference>
<dbReference type="GO" id="GO:0004386">
    <property type="term" value="F:helicase activity"/>
    <property type="evidence" value="ECO:0007669"/>
    <property type="project" value="UniProtKB-KW"/>
</dbReference>
<evidence type="ECO:0000313" key="3">
    <source>
        <dbReference type="Proteomes" id="UP000245462"/>
    </source>
</evidence>
<dbReference type="GO" id="GO:0005829">
    <property type="term" value="C:cytosol"/>
    <property type="evidence" value="ECO:0007669"/>
    <property type="project" value="TreeGrafter"/>
</dbReference>
<dbReference type="GO" id="GO:0032259">
    <property type="term" value="P:methylation"/>
    <property type="evidence" value="ECO:0007669"/>
    <property type="project" value="InterPro"/>
</dbReference>
<keyword evidence="2" id="KW-0547">Nucleotide-binding</keyword>
<dbReference type="PRINTS" id="PR00507">
    <property type="entry name" value="N12N6MTFRASE"/>
</dbReference>
<proteinExistence type="predicted"/>
<evidence type="ECO:0000259" key="1">
    <source>
        <dbReference type="PROSITE" id="PS51192"/>
    </source>
</evidence>
<keyword evidence="3" id="KW-1185">Reference proteome</keyword>
<dbReference type="SUPFAM" id="SSF52980">
    <property type="entry name" value="Restriction endonuclease-like"/>
    <property type="match status" value="1"/>
</dbReference>
<dbReference type="GO" id="GO:0005524">
    <property type="term" value="F:ATP binding"/>
    <property type="evidence" value="ECO:0007669"/>
    <property type="project" value="InterPro"/>
</dbReference>
<dbReference type="InterPro" id="IPR050742">
    <property type="entry name" value="Helicase_Restrict-Modif_Enz"/>
</dbReference>
<dbReference type="GeneID" id="94550899"/>
<dbReference type="PANTHER" id="PTHR47396">
    <property type="entry name" value="TYPE I RESTRICTION ENZYME ECOKI R PROTEIN"/>
    <property type="match status" value="1"/>
</dbReference>
<dbReference type="InterPro" id="IPR001650">
    <property type="entry name" value="Helicase_C-like"/>
</dbReference>
<dbReference type="OrthoDB" id="9759819at2"/>
<dbReference type="CDD" id="cd22333">
    <property type="entry name" value="LlaBIII_nuclease-like"/>
    <property type="match status" value="1"/>
</dbReference>
<feature type="domain" description="Helicase ATP-binding" evidence="1">
    <location>
        <begin position="190"/>
        <end position="401"/>
    </location>
</feature>
<dbReference type="Pfam" id="PF13156">
    <property type="entry name" value="Mrr_cat_2"/>
    <property type="match status" value="1"/>
</dbReference>
<name>A0A2U1FAQ2_9PORP</name>
<dbReference type="InterPro" id="IPR039442">
    <property type="entry name" value="Mrr-like_dom"/>
</dbReference>
<dbReference type="Proteomes" id="UP000245462">
    <property type="component" value="Unassembled WGS sequence"/>
</dbReference>
<sequence length="1649" mass="187406">MNTIKDILSHFRDKSFTEKNKGTQFERLMRAWLRTDARYANLFETVWLWEEFPSRSDFGGKDTGIDLVAKTHVGDYWAIQCKCYAEDAVIDKPSVDSFLATSSRTFANEVTFAQTSFAHRLWIATTNHWGANAEEAIQNQNPPVSRVNLYDLDHSSVDWSKLFQGLEGKEALSEKKQLREHQREALRTAHEHFASNDRGKLVMACGTGKTFTSLKLIEQELSGKGLVLFLVPSIALLGQSLNDWMGDAEHPIKAVCICSDGRASRKIKRGNNNDDLENSVVDLALPASTNTKYIVRQLQACQKHEGLTVVFSTYQSIDVIAEAQEAILKETKGAFGVFDFIVCDEAHRTTGVKLSSKDESNFTKVHNNDFIQGHKRLYMTATPRLYGESAKIKASKNDCILCSMDNEDIYGKEFYRVNFSYAVQNGILTDYKVLVLTVSEDMIPAELMEQVKDTDAKELNYDDTGRLIGVINGLSKKILGDKGVTWESDPRLMRRALAFTHKIGHADEPGTSRNIEHVLPRISEIYNESLPEDERTDVVHITARHVDGGMGATERNAALAWLAEEATDPQECRVVTNVRCLSEGVDVPALDAVLFLSARNSQVDVVQSVGRVMRSFRRGQVDEKKYGYIIIPVIVPEGTSPEDALNDNTSFSVVWDILNALRSHDDHFNAHVNTIALNKDKGSKVTVGLPGLGQTGLGQSSLAGDSNDTQDAQQLSHQEIAKQLELQFGSTQSGIYAKLVEKCGDRLYWENWAAEVGEITKKYIARISRLVESEGGKYRKEFEEFVKTLQHNLNPGIHAEQCIEMLAQHLITRPVFEALFSDYQFVSNNSISASMQMMIELLESEAVDKDLTALEAFYESVRANVGKIDNLEGKQTVIKNLYEKFFKRAFPLTVEKLGTVYTPLECVDFILHSVDDVLKKEFGSALTNEHVHILDPFTGTGTFITRLLQSGLIRPEDMVRKYTQEIHTNEIVLLAYYIADVNIESVFQEQCPQENYLPFNGLCLTDTFQIGENQDGELFENFFKENSEAVEAQRKMPIRVIIGNPPYSIGQKSANDNAQNQSYPILDARIAETYVAGSTAGLSKGIYDSYIKAFRWATDRLSEKEGSVIAFISNGAWIDGNSHDGFRASLQKEFDKIYVYNLRGNQRTSGELSKREGGKIFGSGSRTPIAITILIRKPKEERFSECEIYYHDIGDYLSREDKLRIIKQARSYQALEWQRLTPNDKNDWINQRDGLFDTLIPLAPEKKFDAKAQSVFSTYAIGVATNRDAWVSGYSKEQVSENMQAMIEFYNQQIGKNAYSEDETRISWTRALKKDLSKAMKHTFDTAAFVETLYRPFCKQQLYYHRPFIESPGLWNSLFPNKEVKNLVIGVSGVGQQKPFSAIITDTISDLQVVDKGQYFPLYWYEENKAMQVQNLFGEENTDRWIQRDGVTDWMLNEVRSRFLGAKNLTKEDIFYYVYGLLHSPDYRTRFADDLRKALPRIPIVERVEDFMAFSKAGRALADLHLNYEEDRVDIQYYLYEKKIMETSCTVQGEPVIGSPEHYEVNKMRFMQENLHEHAKQNIIYNNYITIFNIPIEAYDYVVNGKSAIEWIMERYAVTIDKKSGIKNDPNLWSREQGKPRYILDLLLSIIRVSLETQRIVATLPKLTF</sequence>
<dbReference type="Pfam" id="PF04851">
    <property type="entry name" value="ResIII"/>
    <property type="match status" value="1"/>
</dbReference>
<dbReference type="InterPro" id="IPR053980">
    <property type="entry name" value="ISP_coupler"/>
</dbReference>